<dbReference type="InterPro" id="IPR001849">
    <property type="entry name" value="PH_domain"/>
</dbReference>
<evidence type="ECO:0000259" key="3">
    <source>
        <dbReference type="PROSITE" id="PS50003"/>
    </source>
</evidence>
<dbReference type="GeneID" id="109538588"/>
<keyword evidence="5" id="KW-1185">Reference proteome</keyword>
<dbReference type="SMART" id="SM00233">
    <property type="entry name" value="PH"/>
    <property type="match status" value="2"/>
</dbReference>
<dbReference type="Proteomes" id="UP000019118">
    <property type="component" value="Unassembled WGS sequence"/>
</dbReference>
<name>A0AAR5PK73_DENPD</name>
<feature type="domain" description="PH" evidence="3">
    <location>
        <begin position="307"/>
        <end position="401"/>
    </location>
</feature>
<feature type="compositionally biased region" description="Polar residues" evidence="2">
    <location>
        <begin position="468"/>
        <end position="479"/>
    </location>
</feature>
<dbReference type="Gene3D" id="2.30.29.30">
    <property type="entry name" value="Pleckstrin-homology domain (PH domain)/Phosphotyrosine-binding domain (PTB)"/>
    <property type="match status" value="2"/>
</dbReference>
<keyword evidence="1" id="KW-0175">Coiled coil</keyword>
<feature type="region of interest" description="Disordered" evidence="2">
    <location>
        <begin position="397"/>
        <end position="485"/>
    </location>
</feature>
<dbReference type="CDD" id="cd01236">
    <property type="entry name" value="PH_RIP"/>
    <property type="match status" value="1"/>
</dbReference>
<dbReference type="PANTHER" id="PTHR17271:SF1">
    <property type="entry name" value="PROTEIN OUTSPREAD"/>
    <property type="match status" value="1"/>
</dbReference>
<evidence type="ECO:0000256" key="2">
    <source>
        <dbReference type="SAM" id="MobiDB-lite"/>
    </source>
</evidence>
<feature type="compositionally biased region" description="Polar residues" evidence="2">
    <location>
        <begin position="183"/>
        <end position="192"/>
    </location>
</feature>
<feature type="compositionally biased region" description="Basic and acidic residues" evidence="2">
    <location>
        <begin position="422"/>
        <end position="436"/>
    </location>
</feature>
<accession>A0AAR5PK73</accession>
<evidence type="ECO:0000256" key="1">
    <source>
        <dbReference type="SAM" id="Coils"/>
    </source>
</evidence>
<dbReference type="GO" id="GO:0015629">
    <property type="term" value="C:actin cytoskeleton"/>
    <property type="evidence" value="ECO:0007669"/>
    <property type="project" value="TreeGrafter"/>
</dbReference>
<dbReference type="Pfam" id="PF00169">
    <property type="entry name" value="PH"/>
    <property type="match status" value="2"/>
</dbReference>
<feature type="region of interest" description="Disordered" evidence="2">
    <location>
        <begin position="799"/>
        <end position="834"/>
    </location>
</feature>
<proteinExistence type="predicted"/>
<dbReference type="PROSITE" id="PS50003">
    <property type="entry name" value="PH_DOMAIN"/>
    <property type="match status" value="2"/>
</dbReference>
<evidence type="ECO:0000313" key="5">
    <source>
        <dbReference type="Proteomes" id="UP000019118"/>
    </source>
</evidence>
<dbReference type="InterPro" id="IPR011993">
    <property type="entry name" value="PH-like_dom_sf"/>
</dbReference>
<dbReference type="CTD" id="34850"/>
<feature type="compositionally biased region" description="Basic and acidic residues" evidence="2">
    <location>
        <begin position="806"/>
        <end position="820"/>
    </location>
</feature>
<protein>
    <recommendedName>
        <fullName evidence="3">PH domain-containing protein</fullName>
    </recommendedName>
</protein>
<evidence type="ECO:0000313" key="4">
    <source>
        <dbReference type="EnsemblMetazoa" id="XP_019761443.1"/>
    </source>
</evidence>
<feature type="region of interest" description="Disordered" evidence="2">
    <location>
        <begin position="221"/>
        <end position="244"/>
    </location>
</feature>
<dbReference type="GO" id="GO:0051015">
    <property type="term" value="F:actin filament binding"/>
    <property type="evidence" value="ECO:0007669"/>
    <property type="project" value="TreeGrafter"/>
</dbReference>
<feature type="region of interest" description="Disordered" evidence="2">
    <location>
        <begin position="151"/>
        <end position="196"/>
    </location>
</feature>
<dbReference type="PANTHER" id="PTHR17271">
    <property type="entry name" value="PLECKSTRIN HOMOLOGY PH DOMAIN-CONTAINING PROTEIN"/>
    <property type="match status" value="1"/>
</dbReference>
<organism evidence="4 5">
    <name type="scientific">Dendroctonus ponderosae</name>
    <name type="common">Mountain pine beetle</name>
    <dbReference type="NCBI Taxonomy" id="77166"/>
    <lineage>
        <taxon>Eukaryota</taxon>
        <taxon>Metazoa</taxon>
        <taxon>Ecdysozoa</taxon>
        <taxon>Arthropoda</taxon>
        <taxon>Hexapoda</taxon>
        <taxon>Insecta</taxon>
        <taxon>Pterygota</taxon>
        <taxon>Neoptera</taxon>
        <taxon>Endopterygota</taxon>
        <taxon>Coleoptera</taxon>
        <taxon>Polyphaga</taxon>
        <taxon>Cucujiformia</taxon>
        <taxon>Curculionidae</taxon>
        <taxon>Scolytinae</taxon>
        <taxon>Dendroctonus</taxon>
    </lineage>
</organism>
<reference evidence="5" key="1">
    <citation type="journal article" date="2013" name="Genome Biol.">
        <title>Draft genome of the mountain pine beetle, Dendroctonus ponderosae Hopkins, a major forest pest.</title>
        <authorList>
            <person name="Keeling C.I."/>
            <person name="Yuen M.M."/>
            <person name="Liao N.Y."/>
            <person name="Docking T.R."/>
            <person name="Chan S.K."/>
            <person name="Taylor G.A."/>
            <person name="Palmquist D.L."/>
            <person name="Jackman S.D."/>
            <person name="Nguyen A."/>
            <person name="Li M."/>
            <person name="Henderson H."/>
            <person name="Janes J.K."/>
            <person name="Zhao Y."/>
            <person name="Pandoh P."/>
            <person name="Moore R."/>
            <person name="Sperling F.A."/>
            <person name="Huber D.P."/>
            <person name="Birol I."/>
            <person name="Jones S.J."/>
            <person name="Bohlmann J."/>
        </authorList>
    </citation>
    <scope>NUCLEOTIDE SEQUENCE</scope>
</reference>
<dbReference type="KEGG" id="dpa:109538588"/>
<dbReference type="EnsemblMetazoa" id="XM_019905884.1">
    <property type="protein sequence ID" value="XP_019761443.1"/>
    <property type="gene ID" value="LOC109538588"/>
</dbReference>
<dbReference type="SUPFAM" id="SSF50729">
    <property type="entry name" value="PH domain-like"/>
    <property type="match status" value="2"/>
</dbReference>
<feature type="domain" description="PH" evidence="3">
    <location>
        <begin position="40"/>
        <end position="146"/>
    </location>
</feature>
<sequence>MSQCKKFAPNIFHKSKCSNCFRQKEEHSAEALECNRASRSIARSGYLFVAPDWDFSVPLNRTKRWQRRWFVLYDDGELNYSVDEHPDTIPQGSVDMTKVLEVTGAEQITGHPHSLALTSPDRVTFVKAASREDARWWAELLAVFPRRHKRNATFPGGRASPSLPQLGRSASPQPPRPRHLSVTGPSPRTNFETPPLKEEREAALKEEKAAVKVEAGPDAKEIEGRPPLRLGWAPERTPGLTIENGTSSIRKDYMVSSGSPPTRDKLRCDDKARARRDWRNERLRDIATALTDRSPESSLALPAEGLLHLKKGWLWLKTPDNEWVRHWIVLCGPTLNVYQDQDEHGVPELCVELSTVTNYTEIPTDSKYGFEVQWSGPTLTLSAVTQGIRSNWMQALKKAAPMPTESPATPNTPRSVLFSSDEEYRTASEGGRRESGDWSELPPSPPFNRLGLRVKDRARQRPRLPRCQSRQSTLDSTSTDELDCAKDSSENHHIELAALDDNEIISDLQKQLARSAQEVNNLEEEIARLKKLQSDAAQREKRAKDMLASLEKAEQELNQRNSQMELQFLKEQKAMQRRLAESEESSRTFEQKYEILLRELQAKQQILCNLQEELDSSNERLERSRQENDRVYKKLQELDARTVKPNSIHMDSLTELTNINLEVDIDELGTNELKEYCLDLKCRFEKAVIEIRAIKKALRHSDDNCDRLEIANHSLKQSIEILKQEHQAEVNLLVVRLDHLTAKLTAVEKQLRIKAKTDAKDKRRSLSLKGRENFSINKEVEDKVTELEAKILTLEKGRPKRRFRRERSSERTSPIDDKSLRRLRRKSLDSATSSEPMKLLMRLSSLESKVSNVNASTESLNMHSSSVSDLTKLAEESDNFDGMLMSARAKVLECLHSVSVLKSKRSSLSSERLVFLETTLNELNAILSSGDSRYSLSSAEASVVNASAEAVVKQLQQILLEKLTCLAEKKRLLLESGKLDARARLQILAEKVAYENVLVDRIQEALNSPVTGDAICTRLIDKETKETAYLIIALQNKLNGTSKKQPPICRTSAEYLSKVLAKCLLAVGQGFKMCKNFVQNNGPSLHILCEEQQKLDVLLDVYKATKLPQLAEALANEAYNISTDQSCRIRSLSPETTQEFSRTATKIVNQELIQSEINHVLLRAAQIYQSHLDADHSFFFSFFASERAALELWSDSVSDCLFHEINQSVSELTDLYRNSLNKLQRQNWRRRVESERCSRTASNLLHEFADIIAHKSLIDARINVLSGKCNISQDFACNVDASALSNWLENEKGWMGLESHPLVQINHSLESEFECMLERFTMECFAILRQPELEQVMVYLEEFQVKIEELQGLVKVPKDQPHLTVASWNDVCQKCRNLRTSLETIKSAIANNGSSTSNARPDNQTDQRPVYLGTEYLTQVENLRAAYRCALASCKERHQESDIEQLQQLCEKVLSSMEQWHRRTIQDLREVHAQEVELLKQEKEQALAEETQATLAALDAMRKAHVAEVQREVARFKQEFARQQRDEILDLSERLSVKSLEAAALEEQLGSATRQLAHAQQHILQLERNPQLSPMQN</sequence>
<feature type="coiled-coil region" evidence="1">
    <location>
        <begin position="1443"/>
        <end position="1569"/>
    </location>
</feature>
<feature type="compositionally biased region" description="Polar residues" evidence="2">
    <location>
        <begin position="406"/>
        <end position="418"/>
    </location>
</feature>
<feature type="coiled-coil region" evidence="1">
    <location>
        <begin position="505"/>
        <end position="641"/>
    </location>
</feature>
<reference evidence="4" key="2">
    <citation type="submission" date="2024-08" db="UniProtKB">
        <authorList>
            <consortium name="EnsemblMetazoa"/>
        </authorList>
    </citation>
    <scope>IDENTIFICATION</scope>
</reference>
<dbReference type="InterPro" id="IPR052223">
    <property type="entry name" value="Actin_Cytoskeleton_Reg"/>
</dbReference>